<reference evidence="1" key="1">
    <citation type="journal article" date="2021" name="PeerJ">
        <title>Extensive microbial diversity within the chicken gut microbiome revealed by metagenomics and culture.</title>
        <authorList>
            <person name="Gilroy R."/>
            <person name="Ravi A."/>
            <person name="Getino M."/>
            <person name="Pursley I."/>
            <person name="Horton D.L."/>
            <person name="Alikhan N.F."/>
            <person name="Baker D."/>
            <person name="Gharbi K."/>
            <person name="Hall N."/>
            <person name="Watson M."/>
            <person name="Adriaenssens E.M."/>
            <person name="Foster-Nyarko E."/>
            <person name="Jarju S."/>
            <person name="Secka A."/>
            <person name="Antonio M."/>
            <person name="Oren A."/>
            <person name="Chaudhuri R.R."/>
            <person name="La Ragione R."/>
            <person name="Hildebrand F."/>
            <person name="Pallen M.J."/>
        </authorList>
    </citation>
    <scope>NUCLEOTIDE SEQUENCE</scope>
    <source>
        <strain evidence="1">ChiBcec18-1249</strain>
    </source>
</reference>
<dbReference type="EMBL" id="DWZJ01000006">
    <property type="protein sequence ID" value="HJB12235.1"/>
    <property type="molecule type" value="Genomic_DNA"/>
</dbReference>
<dbReference type="Proteomes" id="UP000823824">
    <property type="component" value="Unassembled WGS sequence"/>
</dbReference>
<evidence type="ECO:0008006" key="3">
    <source>
        <dbReference type="Google" id="ProtNLM"/>
    </source>
</evidence>
<name>A0A9D2LHA2_9FIRM</name>
<evidence type="ECO:0000313" key="2">
    <source>
        <dbReference type="Proteomes" id="UP000823824"/>
    </source>
</evidence>
<dbReference type="Gene3D" id="3.60.15.10">
    <property type="entry name" value="Ribonuclease Z/Hydroxyacylglutathione hydrolase-like"/>
    <property type="match status" value="1"/>
</dbReference>
<sequence>MGELKLTFVNVGYGEAMVLECPDPACPGGVFVMVIDGGSAEPEEYQNAASGRVPLDRYLARRGLDHIDLMAATHIHEDHLCGLLPVAERMLPGRFWQTLPPGFFRAMRPLDIPEGLNPSRRKFLHALNDYRLLCQHLDERGCPRLRPEAGAELPLCRGLTARVLGPSSSRARQLETMCLSLYQETDEAAFWRRLDHLDAAMNNFSLILRLEYQGIRILLPGDTNRMGYGGLAPADLRADLFKLGHHGQRDGISPGQIRIIAPRAVVCCASSDRRYNSAAPELLRMISDTGARLYFSDCPEVPDGIGAPPPHQALTIRLGGGLSPEITYDPLPG</sequence>
<evidence type="ECO:0000313" key="1">
    <source>
        <dbReference type="EMBL" id="HJB12235.1"/>
    </source>
</evidence>
<gene>
    <name evidence="1" type="ORF">H9787_00825</name>
</gene>
<reference evidence="1" key="2">
    <citation type="submission" date="2021-04" db="EMBL/GenBank/DDBJ databases">
        <authorList>
            <person name="Gilroy R."/>
        </authorList>
    </citation>
    <scope>NUCLEOTIDE SEQUENCE</scope>
    <source>
        <strain evidence="1">ChiBcec18-1249</strain>
    </source>
</reference>
<dbReference type="SUPFAM" id="SSF56281">
    <property type="entry name" value="Metallo-hydrolase/oxidoreductase"/>
    <property type="match status" value="1"/>
</dbReference>
<dbReference type="AlphaFoldDB" id="A0A9D2LHA2"/>
<organism evidence="1 2">
    <name type="scientific">Candidatus Oscillibacter excrementigallinarum</name>
    <dbReference type="NCBI Taxonomy" id="2838716"/>
    <lineage>
        <taxon>Bacteria</taxon>
        <taxon>Bacillati</taxon>
        <taxon>Bacillota</taxon>
        <taxon>Clostridia</taxon>
        <taxon>Eubacteriales</taxon>
        <taxon>Oscillospiraceae</taxon>
        <taxon>Oscillibacter</taxon>
    </lineage>
</organism>
<dbReference type="PANTHER" id="PTHR30619">
    <property type="entry name" value="DNA INTERNALIZATION/COMPETENCE PROTEIN COMEC/REC2"/>
    <property type="match status" value="1"/>
</dbReference>
<dbReference type="InterPro" id="IPR036866">
    <property type="entry name" value="RibonucZ/Hydroxyglut_hydro"/>
</dbReference>
<protein>
    <recommendedName>
        <fullName evidence="3">Metallo-beta-lactamase domain-containing protein</fullName>
    </recommendedName>
</protein>
<dbReference type="PANTHER" id="PTHR30619:SF1">
    <property type="entry name" value="RECOMBINATION PROTEIN 2"/>
    <property type="match status" value="1"/>
</dbReference>
<dbReference type="InterPro" id="IPR052159">
    <property type="entry name" value="Competence_DNA_uptake"/>
</dbReference>
<comment type="caution">
    <text evidence="1">The sequence shown here is derived from an EMBL/GenBank/DDBJ whole genome shotgun (WGS) entry which is preliminary data.</text>
</comment>
<accession>A0A9D2LHA2</accession>
<proteinExistence type="predicted"/>